<name>A0A5J9U337_9POAL</name>
<accession>A0A5J9U337</accession>
<protein>
    <submittedName>
        <fullName evidence="2">Uncharacterized protein</fullName>
    </submittedName>
</protein>
<dbReference type="Gramene" id="TVU17945">
    <property type="protein sequence ID" value="TVU17945"/>
    <property type="gene ID" value="EJB05_34007"/>
</dbReference>
<keyword evidence="1" id="KW-0812">Transmembrane</keyword>
<organism evidence="2 3">
    <name type="scientific">Eragrostis curvula</name>
    <name type="common">weeping love grass</name>
    <dbReference type="NCBI Taxonomy" id="38414"/>
    <lineage>
        <taxon>Eukaryota</taxon>
        <taxon>Viridiplantae</taxon>
        <taxon>Streptophyta</taxon>
        <taxon>Embryophyta</taxon>
        <taxon>Tracheophyta</taxon>
        <taxon>Spermatophyta</taxon>
        <taxon>Magnoliopsida</taxon>
        <taxon>Liliopsida</taxon>
        <taxon>Poales</taxon>
        <taxon>Poaceae</taxon>
        <taxon>PACMAD clade</taxon>
        <taxon>Chloridoideae</taxon>
        <taxon>Eragrostideae</taxon>
        <taxon>Eragrostidinae</taxon>
        <taxon>Eragrostis</taxon>
    </lineage>
</organism>
<gene>
    <name evidence="2" type="ORF">EJB05_34007</name>
</gene>
<keyword evidence="1" id="KW-0472">Membrane</keyword>
<proteinExistence type="predicted"/>
<dbReference type="EMBL" id="RWGY01000029">
    <property type="protein sequence ID" value="TVU17945.1"/>
    <property type="molecule type" value="Genomic_DNA"/>
</dbReference>
<keyword evidence="3" id="KW-1185">Reference proteome</keyword>
<dbReference type="Proteomes" id="UP000324897">
    <property type="component" value="Chromosome 7"/>
</dbReference>
<evidence type="ECO:0000256" key="1">
    <source>
        <dbReference type="SAM" id="Phobius"/>
    </source>
</evidence>
<feature type="transmembrane region" description="Helical" evidence="1">
    <location>
        <begin position="75"/>
        <end position="95"/>
    </location>
</feature>
<dbReference type="AlphaFoldDB" id="A0A5J9U337"/>
<sequence>MQCTYLRCLHPLEQQHTTLNDRQLITGRSTLALPARAVRNRLFADGTTSIQSNKLYVGFSSYLNCGIQISVNTSLLSYIASAVVAVAMIAVHRWSPSP</sequence>
<comment type="caution">
    <text evidence="2">The sequence shown here is derived from an EMBL/GenBank/DDBJ whole genome shotgun (WGS) entry which is preliminary data.</text>
</comment>
<reference evidence="2 3" key="1">
    <citation type="journal article" date="2019" name="Sci. Rep.">
        <title>A high-quality genome of Eragrostis curvula grass provides insights into Poaceae evolution and supports new strategies to enhance forage quality.</title>
        <authorList>
            <person name="Carballo J."/>
            <person name="Santos B.A.C.M."/>
            <person name="Zappacosta D."/>
            <person name="Garbus I."/>
            <person name="Selva J.P."/>
            <person name="Gallo C.A."/>
            <person name="Diaz A."/>
            <person name="Albertini E."/>
            <person name="Caccamo M."/>
            <person name="Echenique V."/>
        </authorList>
    </citation>
    <scope>NUCLEOTIDE SEQUENCE [LARGE SCALE GENOMIC DNA]</scope>
    <source>
        <strain evidence="3">cv. Victoria</strain>
        <tissue evidence="2">Leaf</tissue>
    </source>
</reference>
<evidence type="ECO:0000313" key="2">
    <source>
        <dbReference type="EMBL" id="TVU17945.1"/>
    </source>
</evidence>
<keyword evidence="1" id="KW-1133">Transmembrane helix</keyword>
<evidence type="ECO:0000313" key="3">
    <source>
        <dbReference type="Proteomes" id="UP000324897"/>
    </source>
</evidence>